<name>A0ABT9JQ34_9PROT</name>
<keyword evidence="1" id="KW-0812">Transmembrane</keyword>
<dbReference type="EMBL" id="JAVCAP010000002">
    <property type="protein sequence ID" value="MDP8566646.1"/>
    <property type="molecule type" value="Genomic_DNA"/>
</dbReference>
<evidence type="ECO:0000313" key="2">
    <source>
        <dbReference type="EMBL" id="MDP8566646.1"/>
    </source>
</evidence>
<organism evidence="2 3">
    <name type="scientific">Methylophilus aquaticus</name>
    <dbReference type="NCBI Taxonomy" id="1971610"/>
    <lineage>
        <taxon>Bacteria</taxon>
        <taxon>Pseudomonadati</taxon>
        <taxon>Pseudomonadota</taxon>
        <taxon>Betaproteobacteria</taxon>
        <taxon>Nitrosomonadales</taxon>
        <taxon>Methylophilaceae</taxon>
        <taxon>Methylophilus</taxon>
    </lineage>
</organism>
<comment type="caution">
    <text evidence="2">The sequence shown here is derived from an EMBL/GenBank/DDBJ whole genome shotgun (WGS) entry which is preliminary data.</text>
</comment>
<keyword evidence="1" id="KW-0472">Membrane</keyword>
<evidence type="ECO:0008006" key="4">
    <source>
        <dbReference type="Google" id="ProtNLM"/>
    </source>
</evidence>
<protein>
    <recommendedName>
        <fullName evidence="4">MSHA biogenesis protein MshJ</fullName>
    </recommendedName>
</protein>
<feature type="transmembrane region" description="Helical" evidence="1">
    <location>
        <begin position="20"/>
        <end position="39"/>
    </location>
</feature>
<proteinExistence type="predicted"/>
<dbReference type="Proteomes" id="UP001225906">
    <property type="component" value="Unassembled WGS sequence"/>
</dbReference>
<gene>
    <name evidence="2" type="ORF">Q9291_02175</name>
</gene>
<evidence type="ECO:0000313" key="3">
    <source>
        <dbReference type="Proteomes" id="UP001225906"/>
    </source>
</evidence>
<keyword evidence="3" id="KW-1185">Reference proteome</keyword>
<reference evidence="3" key="1">
    <citation type="journal article" date="2019" name="Int. J. Syst. Evol. Microbiol.">
        <title>The Global Catalogue of Microorganisms (GCM) 10K type strain sequencing project: providing services to taxonomists for standard genome sequencing and annotation.</title>
        <authorList>
            <consortium name="The Broad Institute Genomics Platform"/>
            <consortium name="The Broad Institute Genome Sequencing Center for Infectious Disease"/>
            <person name="Wu L."/>
            <person name="Ma J."/>
        </authorList>
    </citation>
    <scope>NUCLEOTIDE SEQUENCE [LARGE SCALE GENOMIC DNA]</scope>
    <source>
        <strain evidence="3">VKM B-3159</strain>
    </source>
</reference>
<dbReference type="RefSeq" id="WP_306388350.1">
    <property type="nucleotide sequence ID" value="NZ_JAVCAP010000002.1"/>
</dbReference>
<accession>A0ABT9JQ34</accession>
<evidence type="ECO:0000256" key="1">
    <source>
        <dbReference type="SAM" id="Phobius"/>
    </source>
</evidence>
<keyword evidence="1" id="KW-1133">Transmembrane helix</keyword>
<sequence length="228" mass="25561">MSVLQDYQNKWSVMSKRERWMLFGTGLLGIIGLYDTFILEPLRQQSAVMTNDQVKMQEDIAKTKVLIATASTQASVVKSPVQLEIERLTQAIIEQRNGLVDVANIMVGAGEMLPLLKNMLKKHDNIQLVKFESLPPQSFVKNHLQQAEAVAEAAQSASDMSGLDDIYQHTISLTIKGSYLAVLNYAEDLKSQHEKVAWETAELKADFPVVELTIHLYTLSMQKAWLGI</sequence>